<dbReference type="InterPro" id="IPR050515">
    <property type="entry name" value="Beta-lactam/transpept"/>
</dbReference>
<dbReference type="InterPro" id="IPR012338">
    <property type="entry name" value="Beta-lactam/transpept-like"/>
</dbReference>
<keyword evidence="7" id="KW-1185">Reference proteome</keyword>
<dbReference type="Gene3D" id="3.40.710.10">
    <property type="entry name" value="DD-peptidase/beta-lactamase superfamily"/>
    <property type="match status" value="1"/>
</dbReference>
<comment type="subcellular location">
    <subcellularLocation>
        <location evidence="1">Membrane</location>
    </subcellularLocation>
</comment>
<dbReference type="SUPFAM" id="SSF56601">
    <property type="entry name" value="beta-lactamase/transpeptidase-like"/>
    <property type="match status" value="1"/>
</dbReference>
<comment type="similarity">
    <text evidence="2">Belongs to the transpeptidase family.</text>
</comment>
<feature type="domain" description="Penicillin-binding protein dimerisation" evidence="5">
    <location>
        <begin position="159"/>
        <end position="322"/>
    </location>
</feature>
<dbReference type="EMBL" id="BAAAPN010000053">
    <property type="protein sequence ID" value="GAA1763819.1"/>
    <property type="molecule type" value="Genomic_DNA"/>
</dbReference>
<evidence type="ECO:0000256" key="1">
    <source>
        <dbReference type="ARBA" id="ARBA00004370"/>
    </source>
</evidence>
<dbReference type="RefSeq" id="WP_344066511.1">
    <property type="nucleotide sequence ID" value="NZ_BAAAPN010000053.1"/>
</dbReference>
<comment type="caution">
    <text evidence="6">The sequence shown here is derived from an EMBL/GenBank/DDBJ whole genome shotgun (WGS) entry which is preliminary data.</text>
</comment>
<keyword evidence="3" id="KW-0472">Membrane</keyword>
<dbReference type="PANTHER" id="PTHR30627:SF24">
    <property type="entry name" value="PENICILLIN-BINDING PROTEIN 4B"/>
    <property type="match status" value="1"/>
</dbReference>
<organism evidence="6 7">
    <name type="scientific">Nostocoides vanveenii</name>
    <dbReference type="NCBI Taxonomy" id="330835"/>
    <lineage>
        <taxon>Bacteria</taxon>
        <taxon>Bacillati</taxon>
        <taxon>Actinomycetota</taxon>
        <taxon>Actinomycetes</taxon>
        <taxon>Micrococcales</taxon>
        <taxon>Intrasporangiaceae</taxon>
        <taxon>Nostocoides</taxon>
    </lineage>
</organism>
<gene>
    <name evidence="6" type="ORF">GCM10009810_23710</name>
</gene>
<proteinExistence type="inferred from homology"/>
<reference evidence="7" key="1">
    <citation type="journal article" date="2019" name="Int. J. Syst. Evol. Microbiol.">
        <title>The Global Catalogue of Microorganisms (GCM) 10K type strain sequencing project: providing services to taxonomists for standard genome sequencing and annotation.</title>
        <authorList>
            <consortium name="The Broad Institute Genomics Platform"/>
            <consortium name="The Broad Institute Genome Sequencing Center for Infectious Disease"/>
            <person name="Wu L."/>
            <person name="Ma J."/>
        </authorList>
    </citation>
    <scope>NUCLEOTIDE SEQUENCE [LARGE SCALE GENOMIC DNA]</scope>
    <source>
        <strain evidence="7">JCM 15591</strain>
    </source>
</reference>
<dbReference type="Pfam" id="PF00905">
    <property type="entry name" value="Transpeptidase"/>
    <property type="match status" value="1"/>
</dbReference>
<evidence type="ECO:0000259" key="4">
    <source>
        <dbReference type="Pfam" id="PF00905"/>
    </source>
</evidence>
<dbReference type="InterPro" id="IPR005311">
    <property type="entry name" value="PBP_dimer"/>
</dbReference>
<evidence type="ECO:0000256" key="2">
    <source>
        <dbReference type="ARBA" id="ARBA00007171"/>
    </source>
</evidence>
<accession>A0ABP4WV81</accession>
<evidence type="ECO:0000259" key="5">
    <source>
        <dbReference type="Pfam" id="PF03717"/>
    </source>
</evidence>
<evidence type="ECO:0000256" key="3">
    <source>
        <dbReference type="ARBA" id="ARBA00023136"/>
    </source>
</evidence>
<dbReference type="InterPro" id="IPR001460">
    <property type="entry name" value="PCN-bd_Tpept"/>
</dbReference>
<dbReference type="Gene3D" id="3.90.1310.10">
    <property type="entry name" value="Penicillin-binding protein 2a (Domain 2)"/>
    <property type="match status" value="1"/>
</dbReference>
<evidence type="ECO:0000313" key="6">
    <source>
        <dbReference type="EMBL" id="GAA1763819.1"/>
    </source>
</evidence>
<sequence>MGITKRRAARLVAALSALLIAGGLAGWFGWQAHERRQALAGVERIAQQVASGLHTGTLPDAIDVTDRAGAEKRLAVIYRGMGEVRPAVTVRDVRLDADGESGTARLEQTWTFHAGQPAWTYATQVRARHTGTGWVAQWSDEVVAPGLRTSEGLRAARLTAERGEILGDSGKPLVMERPVVRVGLDRSRLTDDGIADSAARTLAALVDVNPGTYAGRVRAAGPQAFVEAIVYRAQSPEAIAISQAAERVPGLRLVADTLPLAPSASFARPVLGVAGQATAEVIEKSGGRVRVGDVVGLSGLQAAYDEQLFGRSGFVVEAVDQTTWKTRQLFKVQPVTGAPVRVTLNEEIQAAADAVLAHVEPASALVAIRPSDGHLLAIASGPGGEGYSTATLGEYAPGSTFKTVSALALMRAGVSPESSVDCAASISVDGRLFHDYADYPATSLGQIPLREALAQSCNTAFVGEQSRLSEGALASAAAALGMTTEPNLGIPATMATVPSPPAGVDRAAAMIGQGTVLASPLAMATAAASIAKGAAVSPVLVLDRAKSSRAVDAPLTGSEAEALRAMMRQVVTAGSGTGLAGVPGEPVLAKTGTAEYGTDDPPRTRAWVIAIHGDFAVAAFVADGTSGGRVAAPLVAEFLTRIAR</sequence>
<protein>
    <submittedName>
        <fullName evidence="6">Penicillin-binding transpeptidase domain-containing protein</fullName>
    </submittedName>
</protein>
<dbReference type="SUPFAM" id="SSF56519">
    <property type="entry name" value="Penicillin binding protein dimerisation domain"/>
    <property type="match status" value="1"/>
</dbReference>
<feature type="domain" description="Penicillin-binding protein transpeptidase" evidence="4">
    <location>
        <begin position="365"/>
        <end position="639"/>
    </location>
</feature>
<evidence type="ECO:0000313" key="7">
    <source>
        <dbReference type="Proteomes" id="UP001501475"/>
    </source>
</evidence>
<dbReference type="Pfam" id="PF03717">
    <property type="entry name" value="PBP_dimer"/>
    <property type="match status" value="1"/>
</dbReference>
<dbReference type="InterPro" id="IPR036138">
    <property type="entry name" value="PBP_dimer_sf"/>
</dbReference>
<dbReference type="Proteomes" id="UP001501475">
    <property type="component" value="Unassembled WGS sequence"/>
</dbReference>
<name>A0ABP4WV81_9MICO</name>
<dbReference type="PANTHER" id="PTHR30627">
    <property type="entry name" value="PEPTIDOGLYCAN D,D-TRANSPEPTIDASE"/>
    <property type="match status" value="1"/>
</dbReference>